<dbReference type="EMBL" id="MKVH01000024">
    <property type="protein sequence ID" value="OJX57125.1"/>
    <property type="molecule type" value="Genomic_DNA"/>
</dbReference>
<dbReference type="AlphaFoldDB" id="A0A1M3KXL8"/>
<dbReference type="STRING" id="1895771.BGO89_11520"/>
<organism evidence="1">
    <name type="scientific">Candidatus Kapaibacterium thiocyanatum</name>
    <dbReference type="NCBI Taxonomy" id="1895771"/>
    <lineage>
        <taxon>Bacteria</taxon>
        <taxon>Pseudomonadati</taxon>
        <taxon>Candidatus Kapaibacteriota</taxon>
        <taxon>Candidatus Kapaibacteriia</taxon>
        <taxon>Candidatus Kapaibacteriales</taxon>
        <taxon>Candidatus Kapaibacteriaceae</taxon>
        <taxon>Candidatus Kapaibacterium</taxon>
    </lineage>
</organism>
<comment type="caution">
    <text evidence="1">The sequence shown here is derived from an EMBL/GenBank/DDBJ whole genome shotgun (WGS) entry which is preliminary data.</text>
</comment>
<accession>A0A1M3KXL8</accession>
<proteinExistence type="predicted"/>
<reference evidence="1" key="1">
    <citation type="submission" date="2016-09" db="EMBL/GenBank/DDBJ databases">
        <title>Genome-resolved meta-omics ties microbial dynamics to process performance in biotechnology for thiocyanate degradation.</title>
        <authorList>
            <person name="Kantor R.S."/>
            <person name="Huddy R.J."/>
            <person name="Iyer R."/>
            <person name="Thomas B.C."/>
            <person name="Brown C.T."/>
            <person name="Anantharaman K."/>
            <person name="Tringe S."/>
            <person name="Hettich R.L."/>
            <person name="Harrison S.T."/>
            <person name="Banfield J.F."/>
        </authorList>
    </citation>
    <scope>NUCLEOTIDE SEQUENCE [LARGE SCALE GENOMIC DNA]</scope>
    <source>
        <strain evidence="1">59-99</strain>
    </source>
</reference>
<gene>
    <name evidence="1" type="ORF">BGO89_11520</name>
</gene>
<evidence type="ECO:0000313" key="1">
    <source>
        <dbReference type="EMBL" id="OJX57125.1"/>
    </source>
</evidence>
<protein>
    <recommendedName>
        <fullName evidence="2">TfoX N-terminal domain-containing protein</fullName>
    </recommendedName>
</protein>
<evidence type="ECO:0008006" key="2">
    <source>
        <dbReference type="Google" id="ProtNLM"/>
    </source>
</evidence>
<name>A0A1M3KXL8_9BACT</name>
<sequence>MDKEEQLYLEIGQSFTGAERSQMFGKPCFKIGGKAFMCLFERCMVFKLTGKDHETAIALKGAILFDPSGKGRAMKEWVQVPYVHKDKWKAFAKAAMGYVGG</sequence>
<dbReference type="Proteomes" id="UP000184233">
    <property type="component" value="Unassembled WGS sequence"/>
</dbReference>